<keyword evidence="4" id="KW-0410">Iron transport</keyword>
<evidence type="ECO:0000256" key="2">
    <source>
        <dbReference type="ARBA" id="ARBA00022448"/>
    </source>
</evidence>
<evidence type="ECO:0000256" key="7">
    <source>
        <dbReference type="ARBA" id="ARBA00023136"/>
    </source>
</evidence>
<comment type="caution">
    <text evidence="10">The sequence shown here is derived from an EMBL/GenBank/DDBJ whole genome shotgun (WGS) entry which is preliminary data.</text>
</comment>
<reference evidence="10 11" key="1">
    <citation type="submission" date="2018-01" db="EMBL/GenBank/DDBJ databases">
        <title>Glutamicibacter soli strain NHPC-3 Whole genome sequence and assembly.</title>
        <authorList>
            <person name="Choudhury P."/>
            <person name="Gupta D."/>
            <person name="Sengupta K."/>
            <person name="Jawed A."/>
            <person name="Sultana N."/>
            <person name="Saha P."/>
        </authorList>
    </citation>
    <scope>NUCLEOTIDE SEQUENCE [LARGE SCALE GENOMIC DNA]</scope>
    <source>
        <strain evidence="10 11">NHPC-3</strain>
    </source>
</reference>
<evidence type="ECO:0000256" key="1">
    <source>
        <dbReference type="ARBA" id="ARBA00004202"/>
    </source>
</evidence>
<feature type="domain" description="AAA+ ATPase" evidence="8">
    <location>
        <begin position="43"/>
        <end position="211"/>
    </location>
</feature>
<dbReference type="SMART" id="SM00382">
    <property type="entry name" value="AAA"/>
    <property type="match status" value="1"/>
</dbReference>
<dbReference type="SUPFAM" id="SSF52540">
    <property type="entry name" value="P-loop containing nucleoside triphosphate hydrolases"/>
    <property type="match status" value="1"/>
</dbReference>
<keyword evidence="3" id="KW-1003">Cell membrane</keyword>
<organism evidence="10 11">
    <name type="scientific">Glutamicibacter soli</name>
    <dbReference type="NCBI Taxonomy" id="453836"/>
    <lineage>
        <taxon>Bacteria</taxon>
        <taxon>Bacillati</taxon>
        <taxon>Actinomycetota</taxon>
        <taxon>Actinomycetes</taxon>
        <taxon>Micrococcales</taxon>
        <taxon>Micrococcaceae</taxon>
        <taxon>Glutamicibacter</taxon>
    </lineage>
</organism>
<evidence type="ECO:0000256" key="5">
    <source>
        <dbReference type="ARBA" id="ARBA00023004"/>
    </source>
</evidence>
<keyword evidence="11" id="KW-1185">Reference proteome</keyword>
<dbReference type="CDD" id="cd00267">
    <property type="entry name" value="ABC_ATPase"/>
    <property type="match status" value="1"/>
</dbReference>
<evidence type="ECO:0000256" key="6">
    <source>
        <dbReference type="ARBA" id="ARBA00023065"/>
    </source>
</evidence>
<dbReference type="Gene3D" id="3.40.50.300">
    <property type="entry name" value="P-loop containing nucleotide triphosphate hydrolases"/>
    <property type="match status" value="2"/>
</dbReference>
<gene>
    <name evidence="10" type="ORF">C1H84_08035</name>
    <name evidence="9" type="ORF">GT020_08475</name>
</gene>
<evidence type="ECO:0000259" key="8">
    <source>
        <dbReference type="SMART" id="SM00382"/>
    </source>
</evidence>
<dbReference type="InterPro" id="IPR003593">
    <property type="entry name" value="AAA+_ATPase"/>
</dbReference>
<keyword evidence="7" id="KW-0472">Membrane</keyword>
<evidence type="ECO:0000313" key="12">
    <source>
        <dbReference type="Proteomes" id="UP000477543"/>
    </source>
</evidence>
<evidence type="ECO:0000256" key="4">
    <source>
        <dbReference type="ARBA" id="ARBA00022496"/>
    </source>
</evidence>
<keyword evidence="5" id="KW-0408">Iron</keyword>
<evidence type="ECO:0000313" key="10">
    <source>
        <dbReference type="EMBL" id="RBM01781.1"/>
    </source>
</evidence>
<dbReference type="Proteomes" id="UP000477543">
    <property type="component" value="Unassembled WGS sequence"/>
</dbReference>
<dbReference type="AlphaFoldDB" id="A0A365YGE6"/>
<dbReference type="GO" id="GO:0006302">
    <property type="term" value="P:double-strand break repair"/>
    <property type="evidence" value="ECO:0007669"/>
    <property type="project" value="InterPro"/>
</dbReference>
<sequence>MSGFLDYQPVRRVAEHSLAPMPRGAWPATIPAVEQLLDDGLELAPLTVLVGENGSGKSTIVEAIAAAYGLNAEGGTTNARHQTQPTESQLSEHLQLVRSAGASRAGVFLRAETMHGHFAYLDSIGSGGLHNFQSHGESFIEFFTDRSRVNGLWIFDEAESALSFNGCLMLLSHISDLLRAGSQVIMSTHSPILASLPQARLYEIGEWGLRESTYDDLEMVRNWRSFLDAPGRYLRHFEN</sequence>
<dbReference type="Proteomes" id="UP000252167">
    <property type="component" value="Unassembled WGS sequence"/>
</dbReference>
<name>A0A365YGE6_9MICC</name>
<proteinExistence type="predicted"/>
<evidence type="ECO:0000313" key="9">
    <source>
        <dbReference type="EMBL" id="NAZ16097.1"/>
    </source>
</evidence>
<protein>
    <submittedName>
        <fullName evidence="10">AAA family ATPase</fullName>
    </submittedName>
</protein>
<comment type="subcellular location">
    <subcellularLocation>
        <location evidence="1">Cell membrane</location>
        <topology evidence="1">Peripheral membrane protein</topology>
    </subcellularLocation>
</comment>
<reference evidence="9 12" key="2">
    <citation type="submission" date="2020-01" db="EMBL/GenBank/DDBJ databases">
        <title>Glutamicibacter soli M275.</title>
        <authorList>
            <person name="Meng X."/>
        </authorList>
    </citation>
    <scope>NUCLEOTIDE SEQUENCE [LARGE SCALE GENOMIC DNA]</scope>
    <source>
        <strain evidence="9 12">M275</strain>
    </source>
</reference>
<dbReference type="PANTHER" id="PTHR42771">
    <property type="entry name" value="IRON(3+)-HYDROXAMATE IMPORT ATP-BINDING PROTEIN FHUC"/>
    <property type="match status" value="1"/>
</dbReference>
<keyword evidence="6" id="KW-0406">Ion transport</keyword>
<dbReference type="GO" id="GO:0016887">
    <property type="term" value="F:ATP hydrolysis activity"/>
    <property type="evidence" value="ECO:0007669"/>
    <property type="project" value="InterPro"/>
</dbReference>
<dbReference type="EMBL" id="POAF01000003">
    <property type="protein sequence ID" value="RBM01781.1"/>
    <property type="molecule type" value="Genomic_DNA"/>
</dbReference>
<evidence type="ECO:0000256" key="3">
    <source>
        <dbReference type="ARBA" id="ARBA00022475"/>
    </source>
</evidence>
<dbReference type="InterPro" id="IPR027417">
    <property type="entry name" value="P-loop_NTPase"/>
</dbReference>
<dbReference type="Pfam" id="PF13476">
    <property type="entry name" value="AAA_23"/>
    <property type="match status" value="1"/>
</dbReference>
<evidence type="ECO:0000313" key="11">
    <source>
        <dbReference type="Proteomes" id="UP000252167"/>
    </source>
</evidence>
<dbReference type="InterPro" id="IPR038729">
    <property type="entry name" value="Rad50/SbcC_AAA"/>
</dbReference>
<dbReference type="RefSeq" id="WP_113607075.1">
    <property type="nucleotide sequence ID" value="NZ_POAF01000003.1"/>
</dbReference>
<dbReference type="GO" id="GO:0005886">
    <property type="term" value="C:plasma membrane"/>
    <property type="evidence" value="ECO:0007669"/>
    <property type="project" value="UniProtKB-SubCell"/>
</dbReference>
<dbReference type="EMBL" id="WYDN01000006">
    <property type="protein sequence ID" value="NAZ16097.1"/>
    <property type="molecule type" value="Genomic_DNA"/>
</dbReference>
<dbReference type="InterPro" id="IPR051535">
    <property type="entry name" value="Siderophore_ABC-ATPase"/>
</dbReference>
<dbReference type="PANTHER" id="PTHR42771:SF2">
    <property type="entry name" value="IRON(3+)-HYDROXAMATE IMPORT ATP-BINDING PROTEIN FHUC"/>
    <property type="match status" value="1"/>
</dbReference>
<accession>A0A365YGE6</accession>
<dbReference type="GO" id="GO:0006826">
    <property type="term" value="P:iron ion transport"/>
    <property type="evidence" value="ECO:0007669"/>
    <property type="project" value="UniProtKB-KW"/>
</dbReference>
<keyword evidence="2" id="KW-0813">Transport</keyword>